<name>A0ABQ5G1W0_9ASTR</name>
<reference evidence="1" key="2">
    <citation type="submission" date="2022-01" db="EMBL/GenBank/DDBJ databases">
        <authorList>
            <person name="Yamashiro T."/>
            <person name="Shiraishi A."/>
            <person name="Satake H."/>
            <person name="Nakayama K."/>
        </authorList>
    </citation>
    <scope>NUCLEOTIDE SEQUENCE</scope>
</reference>
<protein>
    <submittedName>
        <fullName evidence="1">Uncharacterized protein</fullName>
    </submittedName>
</protein>
<reference evidence="1" key="1">
    <citation type="journal article" date="2022" name="Int. J. Mol. Sci.">
        <title>Draft Genome of Tanacetum Coccineum: Genomic Comparison of Closely Related Tanacetum-Family Plants.</title>
        <authorList>
            <person name="Yamashiro T."/>
            <person name="Shiraishi A."/>
            <person name="Nakayama K."/>
            <person name="Satake H."/>
        </authorList>
    </citation>
    <scope>NUCLEOTIDE SEQUENCE</scope>
</reference>
<accession>A0ABQ5G1W0</accession>
<dbReference type="EMBL" id="BQNB010017953">
    <property type="protein sequence ID" value="GJT69049.1"/>
    <property type="molecule type" value="Genomic_DNA"/>
</dbReference>
<sequence>MNVVAGIIVPESYEDQMMLAMAVSLSEACARRTSVLKFASVLKLQFYPPVPMLQFLVPVQEARAEHVGKSVVIPSNNGASGSGNNNTINETMNQAVGEIVDENLVSIQQALAELSSQVLGISLQNQQMGNVTDAEKVKFILIHLYDKALLWHSQYIKNHGGFVSWKVYKEAVLARFGSMFNHPMAKLKILCWVQFLSPSVFHFSLCNGTETEEGPWLELQFSLVDNSKLNVVYLLNRN</sequence>
<dbReference type="Proteomes" id="UP001151760">
    <property type="component" value="Unassembled WGS sequence"/>
</dbReference>
<evidence type="ECO:0000313" key="2">
    <source>
        <dbReference type="Proteomes" id="UP001151760"/>
    </source>
</evidence>
<proteinExistence type="predicted"/>
<keyword evidence="2" id="KW-1185">Reference proteome</keyword>
<gene>
    <name evidence="1" type="ORF">Tco_1028335</name>
</gene>
<comment type="caution">
    <text evidence="1">The sequence shown here is derived from an EMBL/GenBank/DDBJ whole genome shotgun (WGS) entry which is preliminary data.</text>
</comment>
<organism evidence="1 2">
    <name type="scientific">Tanacetum coccineum</name>
    <dbReference type="NCBI Taxonomy" id="301880"/>
    <lineage>
        <taxon>Eukaryota</taxon>
        <taxon>Viridiplantae</taxon>
        <taxon>Streptophyta</taxon>
        <taxon>Embryophyta</taxon>
        <taxon>Tracheophyta</taxon>
        <taxon>Spermatophyta</taxon>
        <taxon>Magnoliopsida</taxon>
        <taxon>eudicotyledons</taxon>
        <taxon>Gunneridae</taxon>
        <taxon>Pentapetalae</taxon>
        <taxon>asterids</taxon>
        <taxon>campanulids</taxon>
        <taxon>Asterales</taxon>
        <taxon>Asteraceae</taxon>
        <taxon>Asteroideae</taxon>
        <taxon>Anthemideae</taxon>
        <taxon>Anthemidinae</taxon>
        <taxon>Tanacetum</taxon>
    </lineage>
</organism>
<evidence type="ECO:0000313" key="1">
    <source>
        <dbReference type="EMBL" id="GJT69049.1"/>
    </source>
</evidence>